<evidence type="ECO:0000313" key="3">
    <source>
        <dbReference type="Proteomes" id="UP001515100"/>
    </source>
</evidence>
<feature type="domain" description="AbiEi antitoxin N-terminal" evidence="1">
    <location>
        <begin position="10"/>
        <end position="49"/>
    </location>
</feature>
<dbReference type="EMBL" id="SDPP02000004">
    <property type="protein sequence ID" value="KAA1374845.1"/>
    <property type="molecule type" value="Genomic_DNA"/>
</dbReference>
<protein>
    <recommendedName>
        <fullName evidence="1">AbiEi antitoxin N-terminal domain-containing protein</fullName>
    </recommendedName>
</protein>
<dbReference type="Proteomes" id="UP001515100">
    <property type="component" value="Unassembled WGS sequence"/>
</dbReference>
<organism evidence="2 3">
    <name type="scientific">Aeromicrobium fastidiosum</name>
    <dbReference type="NCBI Taxonomy" id="52699"/>
    <lineage>
        <taxon>Bacteria</taxon>
        <taxon>Bacillati</taxon>
        <taxon>Actinomycetota</taxon>
        <taxon>Actinomycetes</taxon>
        <taxon>Propionibacteriales</taxon>
        <taxon>Nocardioidaceae</taxon>
        <taxon>Aeromicrobium</taxon>
    </lineage>
</organism>
<evidence type="ECO:0000313" key="2">
    <source>
        <dbReference type="EMBL" id="KAA1374845.1"/>
    </source>
</evidence>
<evidence type="ECO:0000259" key="1">
    <source>
        <dbReference type="Pfam" id="PF13338"/>
    </source>
</evidence>
<sequence>MNLDTVPAAGRGYVTRSDLLGQGHDDRDIRAAVRAGVIRRRRRGVYVYAADDDRRTPDERHVVDIRSVADKLGPAVAISHQSACAVHGIATYGMPLDTIHVTRLDGSAGRREHGLAHHVGAVVTEDDITTVDGVLVMTPARAMLEVAMTGSVESGVVTLDSGLHLARADLDTLAAMSSRFSSWPGARTGRYALTLADERAESPGESRYRVLFRRENLPVPDLQVAFHDEDGRLIGRTDFGWLEFCHVGEFDGKIKFGGIAGDARTPQEIAYAEKRREDLIRRHPVGMSRWGWHDLAGTAGRRTAQRVRSDLDQSHRLYARGRVTIPLA</sequence>
<dbReference type="AlphaFoldDB" id="A0A641AK94"/>
<accession>A0A641AK94</accession>
<keyword evidence="3" id="KW-1185">Reference proteome</keyword>
<name>A0A641AK94_9ACTN</name>
<reference evidence="2" key="1">
    <citation type="submission" date="2019-09" db="EMBL/GenBank/DDBJ databases">
        <authorList>
            <person name="Li J."/>
        </authorList>
    </citation>
    <scope>NUCLEOTIDE SEQUENCE [LARGE SCALE GENOMIC DNA]</scope>
    <source>
        <strain evidence="2">NRBC 14897</strain>
    </source>
</reference>
<proteinExistence type="predicted"/>
<gene>
    <name evidence="2" type="ORF">ESP62_015835</name>
</gene>
<comment type="caution">
    <text evidence="2">The sequence shown here is derived from an EMBL/GenBank/DDBJ whole genome shotgun (WGS) entry which is preliminary data.</text>
</comment>
<dbReference type="RefSeq" id="WP_129185492.1">
    <property type="nucleotide sequence ID" value="NZ_JAGIOG010000001.1"/>
</dbReference>
<dbReference type="InterPro" id="IPR025159">
    <property type="entry name" value="AbiEi_N"/>
</dbReference>
<dbReference type="Pfam" id="PF13338">
    <property type="entry name" value="AbiEi_4"/>
    <property type="match status" value="1"/>
</dbReference>
<dbReference type="OrthoDB" id="5143202at2"/>